<reference evidence="3" key="1">
    <citation type="submission" date="2019-06" db="EMBL/GenBank/DDBJ databases">
        <authorList>
            <person name="Broberg M."/>
        </authorList>
    </citation>
    <scope>NUCLEOTIDE SEQUENCE [LARGE SCALE GENOMIC DNA]</scope>
</reference>
<organism evidence="2 3">
    <name type="scientific">Clonostachys byssicola</name>
    <dbReference type="NCBI Taxonomy" id="160290"/>
    <lineage>
        <taxon>Eukaryota</taxon>
        <taxon>Fungi</taxon>
        <taxon>Dikarya</taxon>
        <taxon>Ascomycota</taxon>
        <taxon>Pezizomycotina</taxon>
        <taxon>Sordariomycetes</taxon>
        <taxon>Hypocreomycetidae</taxon>
        <taxon>Hypocreales</taxon>
        <taxon>Bionectriaceae</taxon>
        <taxon>Clonostachys</taxon>
    </lineage>
</organism>
<protein>
    <submittedName>
        <fullName evidence="2">Uncharacterized protein</fullName>
    </submittedName>
</protein>
<name>A0A9N9UCK4_9HYPO</name>
<comment type="caution">
    <text evidence="2">The sequence shown here is derived from an EMBL/GenBank/DDBJ whole genome shotgun (WGS) entry which is preliminary data.</text>
</comment>
<reference evidence="2 3" key="2">
    <citation type="submission" date="2021-10" db="EMBL/GenBank/DDBJ databases">
        <authorList>
            <person name="Piombo E."/>
        </authorList>
    </citation>
    <scope>NUCLEOTIDE SEQUENCE [LARGE SCALE GENOMIC DNA]</scope>
</reference>
<keyword evidence="3" id="KW-1185">Reference proteome</keyword>
<dbReference type="OrthoDB" id="5166050at2759"/>
<evidence type="ECO:0000313" key="3">
    <source>
        <dbReference type="Proteomes" id="UP000754883"/>
    </source>
</evidence>
<feature type="compositionally biased region" description="Acidic residues" evidence="1">
    <location>
        <begin position="125"/>
        <end position="134"/>
    </location>
</feature>
<dbReference type="AlphaFoldDB" id="A0A9N9UCK4"/>
<proteinExistence type="predicted"/>
<gene>
    <name evidence="2" type="ORF">CBYS24578_00010565</name>
</gene>
<dbReference type="Proteomes" id="UP000754883">
    <property type="component" value="Unassembled WGS sequence"/>
</dbReference>
<accession>A0A9N9UCK4</accession>
<feature type="compositionally biased region" description="Polar residues" evidence="1">
    <location>
        <begin position="86"/>
        <end position="101"/>
    </location>
</feature>
<feature type="region of interest" description="Disordered" evidence="1">
    <location>
        <begin position="17"/>
        <end position="37"/>
    </location>
</feature>
<feature type="region of interest" description="Disordered" evidence="1">
    <location>
        <begin position="119"/>
        <end position="145"/>
    </location>
</feature>
<sequence>MTKKWAKDHWGQILRERKLQGLPRSQKKRNSNDLWQLKFTPEARRDMRKDPELRAMMQVQFDAHGRMTSTRGGTGHLSPKARDTSRQLFGSSDAGSSSRTCDLSPAKFLIIREKTPKARSVPEPIVEESEDDEYQNGIETPDIPEGDGIFEDLTWTYVMTAEGWLKFDLPVFRP</sequence>
<feature type="region of interest" description="Disordered" evidence="1">
    <location>
        <begin position="66"/>
        <end position="101"/>
    </location>
</feature>
<evidence type="ECO:0000256" key="1">
    <source>
        <dbReference type="SAM" id="MobiDB-lite"/>
    </source>
</evidence>
<dbReference type="EMBL" id="CABFNO020001443">
    <property type="protein sequence ID" value="CAG9987921.1"/>
    <property type="molecule type" value="Genomic_DNA"/>
</dbReference>
<evidence type="ECO:0000313" key="2">
    <source>
        <dbReference type="EMBL" id="CAG9987921.1"/>
    </source>
</evidence>